<feature type="chain" id="PRO_5038726867" description="Lipoprotein" evidence="2">
    <location>
        <begin position="17"/>
        <end position="179"/>
    </location>
</feature>
<accession>A0A1J7CC93</accession>
<dbReference type="EMBL" id="MLCF01000006">
    <property type="protein sequence ID" value="OIV39152.1"/>
    <property type="molecule type" value="Genomic_DNA"/>
</dbReference>
<feature type="compositionally biased region" description="Polar residues" evidence="1">
    <location>
        <begin position="29"/>
        <end position="40"/>
    </location>
</feature>
<reference evidence="3 4" key="1">
    <citation type="submission" date="2016-10" db="EMBL/GenBank/DDBJ databases">
        <title>Genome sequence of Streptomyces gilvigriseus MUSC 26.</title>
        <authorList>
            <person name="Lee L.-H."/>
            <person name="Ser H.-L."/>
        </authorList>
    </citation>
    <scope>NUCLEOTIDE SEQUENCE [LARGE SCALE GENOMIC DNA]</scope>
    <source>
        <strain evidence="3 4">MUSC 26</strain>
    </source>
</reference>
<name>A0A1J7CC93_9ACTN</name>
<evidence type="ECO:0008006" key="5">
    <source>
        <dbReference type="Google" id="ProtNLM"/>
    </source>
</evidence>
<feature type="region of interest" description="Disordered" evidence="1">
    <location>
        <begin position="18"/>
        <end position="51"/>
    </location>
</feature>
<sequence>MLIAACAATLMTGCLAQDPAPKKAAPDPSISTLPKPTASRSVAPLPSTDPGAAAQKVAESWVKAYVGRHYADPNVNSYLGAIAPYSTPALVTRLRSSTDNTCSAVCQDYRKNKTVVSAQIDGSNIPDEAPRTSTQVWVEVSYEEQMDPDDDDAGDVPKGMQLVLVKVQGKWLVDKQIQR</sequence>
<evidence type="ECO:0000313" key="4">
    <source>
        <dbReference type="Proteomes" id="UP000243342"/>
    </source>
</evidence>
<keyword evidence="2" id="KW-0732">Signal</keyword>
<comment type="caution">
    <text evidence="3">The sequence shown here is derived from an EMBL/GenBank/DDBJ whole genome shotgun (WGS) entry which is preliminary data.</text>
</comment>
<feature type="signal peptide" evidence="2">
    <location>
        <begin position="1"/>
        <end position="16"/>
    </location>
</feature>
<gene>
    <name evidence="3" type="ORF">BIV57_02140</name>
</gene>
<keyword evidence="4" id="KW-1185">Reference proteome</keyword>
<proteinExistence type="predicted"/>
<evidence type="ECO:0000256" key="2">
    <source>
        <dbReference type="SAM" id="SignalP"/>
    </source>
</evidence>
<dbReference type="AlphaFoldDB" id="A0A1J7CC93"/>
<dbReference type="Proteomes" id="UP000243342">
    <property type="component" value="Unassembled WGS sequence"/>
</dbReference>
<organism evidence="3 4">
    <name type="scientific">Mangrovactinospora gilvigrisea</name>
    <dbReference type="NCBI Taxonomy" id="1428644"/>
    <lineage>
        <taxon>Bacteria</taxon>
        <taxon>Bacillati</taxon>
        <taxon>Actinomycetota</taxon>
        <taxon>Actinomycetes</taxon>
        <taxon>Kitasatosporales</taxon>
        <taxon>Streptomycetaceae</taxon>
        <taxon>Mangrovactinospora</taxon>
    </lineage>
</organism>
<protein>
    <recommendedName>
        <fullName evidence="5">Lipoprotein</fullName>
    </recommendedName>
</protein>
<evidence type="ECO:0000256" key="1">
    <source>
        <dbReference type="SAM" id="MobiDB-lite"/>
    </source>
</evidence>
<evidence type="ECO:0000313" key="3">
    <source>
        <dbReference type="EMBL" id="OIV39152.1"/>
    </source>
</evidence>